<dbReference type="SUPFAM" id="SSF56219">
    <property type="entry name" value="DNase I-like"/>
    <property type="match status" value="1"/>
</dbReference>
<dbReference type="RefSeq" id="WP_265618147.1">
    <property type="nucleotide sequence ID" value="NZ_JAPFRD010000011.1"/>
</dbReference>
<keyword evidence="1" id="KW-0732">Signal</keyword>
<keyword evidence="4" id="KW-1185">Reference proteome</keyword>
<dbReference type="GO" id="GO:0004519">
    <property type="term" value="F:endonuclease activity"/>
    <property type="evidence" value="ECO:0007669"/>
    <property type="project" value="UniProtKB-KW"/>
</dbReference>
<dbReference type="Pfam" id="PF03372">
    <property type="entry name" value="Exo_endo_phos"/>
    <property type="match status" value="1"/>
</dbReference>
<evidence type="ECO:0000259" key="2">
    <source>
        <dbReference type="PROSITE" id="PS51841"/>
    </source>
</evidence>
<dbReference type="PANTHER" id="PTHR42834:SF1">
    <property type="entry name" value="ENDONUCLEASE_EXONUCLEASE_PHOSPHATASE FAMILY PROTEIN (AFU_ORTHOLOGUE AFUA_3G09210)"/>
    <property type="match status" value="1"/>
</dbReference>
<gene>
    <name evidence="3" type="ORF">OPS25_12835</name>
</gene>
<feature type="domain" description="LTD" evidence="2">
    <location>
        <begin position="14"/>
        <end position="213"/>
    </location>
</feature>
<dbReference type="Proteomes" id="UP001142810">
    <property type="component" value="Unassembled WGS sequence"/>
</dbReference>
<dbReference type="Gene3D" id="1.10.1330.10">
    <property type="entry name" value="Dockerin domain"/>
    <property type="match status" value="1"/>
</dbReference>
<keyword evidence="3" id="KW-0255">Endonuclease</keyword>
<organism evidence="3 4">
    <name type="scientific">Alteromonas aquimaris</name>
    <dbReference type="NCBI Taxonomy" id="2998417"/>
    <lineage>
        <taxon>Bacteria</taxon>
        <taxon>Pseudomonadati</taxon>
        <taxon>Pseudomonadota</taxon>
        <taxon>Gammaproteobacteria</taxon>
        <taxon>Alteromonadales</taxon>
        <taxon>Alteromonadaceae</taxon>
        <taxon>Alteromonas/Salinimonas group</taxon>
        <taxon>Alteromonas</taxon>
    </lineage>
</organism>
<dbReference type="InterPro" id="IPR036439">
    <property type="entry name" value="Dockerin_dom_sf"/>
</dbReference>
<dbReference type="InterPro" id="IPR005135">
    <property type="entry name" value="Endo/exonuclease/phosphatase"/>
</dbReference>
<keyword evidence="3" id="KW-0540">Nuclease</keyword>
<evidence type="ECO:0000313" key="3">
    <source>
        <dbReference type="EMBL" id="MCW8109388.1"/>
    </source>
</evidence>
<dbReference type="CDD" id="cd04486">
    <property type="entry name" value="YhcR_OBF_like"/>
    <property type="match status" value="1"/>
</dbReference>
<dbReference type="InterPro" id="IPR001322">
    <property type="entry name" value="Lamin_tail_dom"/>
</dbReference>
<keyword evidence="3" id="KW-0378">Hydrolase</keyword>
<name>A0ABT3P9D1_9ALTE</name>
<dbReference type="PANTHER" id="PTHR42834">
    <property type="entry name" value="ENDONUCLEASE/EXONUCLEASE/PHOSPHATASE FAMILY PROTEIN (AFU_ORTHOLOGUE AFUA_3G09210)"/>
    <property type="match status" value="1"/>
</dbReference>
<dbReference type="CDD" id="cd10283">
    <property type="entry name" value="MnuA_DNase1-like"/>
    <property type="match status" value="1"/>
</dbReference>
<dbReference type="InterPro" id="IPR047971">
    <property type="entry name" value="ExeM-like"/>
</dbReference>
<dbReference type="InterPro" id="IPR036691">
    <property type="entry name" value="Endo/exonu/phosph_ase_sf"/>
</dbReference>
<evidence type="ECO:0000256" key="1">
    <source>
        <dbReference type="SAM" id="SignalP"/>
    </source>
</evidence>
<proteinExistence type="predicted"/>
<dbReference type="Gene3D" id="3.60.10.10">
    <property type="entry name" value="Endonuclease/exonuclease/phosphatase"/>
    <property type="match status" value="1"/>
</dbReference>
<dbReference type="NCBIfam" id="NF033681">
    <property type="entry name" value="ExeM_NucH_DNase"/>
    <property type="match status" value="1"/>
</dbReference>
<evidence type="ECO:0000313" key="4">
    <source>
        <dbReference type="Proteomes" id="UP001142810"/>
    </source>
</evidence>
<protein>
    <submittedName>
        <fullName evidence="3">ExeM/NucH family extracellular endonuclease</fullName>
    </submittedName>
</protein>
<dbReference type="PROSITE" id="PS00018">
    <property type="entry name" value="EF_HAND_1"/>
    <property type="match status" value="2"/>
</dbReference>
<reference evidence="3" key="1">
    <citation type="submission" date="2022-11" db="EMBL/GenBank/DDBJ databases">
        <title>Alteromonas sp. nov., isolated from sea water of the Qingdao.</title>
        <authorList>
            <person name="Wang Q."/>
        </authorList>
    </citation>
    <scope>NUCLEOTIDE SEQUENCE</scope>
    <source>
        <strain evidence="3">ASW11-7</strain>
    </source>
</reference>
<dbReference type="EMBL" id="JAPFRD010000011">
    <property type="protein sequence ID" value="MCW8109388.1"/>
    <property type="molecule type" value="Genomic_DNA"/>
</dbReference>
<feature type="chain" id="PRO_5045367729" evidence="1">
    <location>
        <begin position="20"/>
        <end position="1175"/>
    </location>
</feature>
<sequence length="1175" mass="124030">MNIKYPALLLAITSTSTFATNIFINEFHYDNNGTDTGEFIEVVAPENTDLSDYSLVLYNGSNGLSYNTTALGAVASLGNGYGAYSVSYPSNGIQNGSPDGIALIDGGGAVVQFISYEGTFTANDGPAAGWVSENIGVAQESSAAVGSSLQLGGEGQFYSDFVWQVTDSNTQDATNTNQTFVTDAAPFINEIHYDNAGADENEFVEIAARAGTDLSGYSLEFYNGNGGSIYGTLNLSGVVADQQGGMGTIAYAYAGIQNGSPDGVALISPDGEVLQFLSYEGQFTATNGSAEGIQSTDILVSEEYNSPVGYSLQLGGQGANYAEFAWQTSNEATADAVNLNQVFGNGNDGGDGGDGGDGTGHSALFINEFHYDNDGSDVDEMVEIAGPAGTDLTNVSVVLYNGNGNAPYQTISLSGTIPDLQNGFGTVVVYHAGIQNGAPDGIALVAGDEVIEFISYEGTMTAESGPAAGMTSEDVIVSETGSTPVGFSLQRTGEGNKRCSFSWQEPALATAGQINGGQSFTLSDSATCGGDDSGGDNSGELGQCGAPATLISAIQGSGLVTPMPNAAIIAEAVVTVRTPGMSGFFVQEESNHEDTNPATSEGIFVYAPALVNSVSEGEVIRLAATAKEFYDKTQLTDVTAHVMCGTASVTPAVVSLPMESASSFEAYEGMLVTSDQEWVISSNYNYNRFAELVASTERLYNPTQLHQPGSEEAIAQANANKLNQILVDDLANGSNAEHYLPAGGFGPHNPVRSGQTIVGVTGVVDHDFGAYRIRVAQAPDLIDTNPREANPVVAEGNLKVASFNVLNLFNGDGAGTGFPTSRGADSPSEYQRQLSKIVNAIVRIDADIVGLMEIENDGFGPDSAIAQLVDALNTEYGESTYAYIDLGGPVGTDEITVGIIYKPATVVPAEAAKILTETNSPADENGVLFDTSRNRPSVAQLFSHPQSRQQFVVDVNHFKSKGSRCGAGDDDTSTGQGNCNLTRLRAAQGVSQWLANEYPQTPVMLMGDLNSYAMEDPIRSLADAGYVDAAGVMIGDKAYSYTFRGEAGTLDYLMVQGSANDWLVDATEWHINTDESVAFDYNEEYKPADWLNTLVYRASDHDPVIASFSLPRLYMPGDIDRDDDVDVDDMVRLILAIVLRRELTEDYDVNKDGEVNFKDVKALRSLCTLKGCRRT</sequence>
<comment type="caution">
    <text evidence="3">The sequence shown here is derived from an EMBL/GenBank/DDBJ whole genome shotgun (WGS) entry which is preliminary data.</text>
</comment>
<feature type="signal peptide" evidence="1">
    <location>
        <begin position="1"/>
        <end position="19"/>
    </location>
</feature>
<dbReference type="InterPro" id="IPR018247">
    <property type="entry name" value="EF_Hand_1_Ca_BS"/>
</dbReference>
<accession>A0ABT3P9D1</accession>
<dbReference type="PROSITE" id="PS51841">
    <property type="entry name" value="LTD"/>
    <property type="match status" value="1"/>
</dbReference>